<dbReference type="CDD" id="cd02440">
    <property type="entry name" value="AdoMet_MTases"/>
    <property type="match status" value="1"/>
</dbReference>
<dbReference type="PANTHER" id="PTHR43464">
    <property type="entry name" value="METHYLTRANSFERASE"/>
    <property type="match status" value="1"/>
</dbReference>
<dbReference type="GO" id="GO:0002098">
    <property type="term" value="P:tRNA wobble uridine modification"/>
    <property type="evidence" value="ECO:0007669"/>
    <property type="project" value="InterPro"/>
</dbReference>
<comment type="catalytic activity">
    <reaction evidence="3">
        <text>carboxy-S-adenosyl-L-methionine + 5-hydroxyuridine(34) in tRNA = 5-carboxymethoxyuridine(34) in tRNA + S-adenosyl-L-homocysteine + H(+)</text>
        <dbReference type="Rhea" id="RHEA:52848"/>
        <dbReference type="Rhea" id="RHEA-COMP:13381"/>
        <dbReference type="Rhea" id="RHEA-COMP:13383"/>
        <dbReference type="ChEBI" id="CHEBI:15378"/>
        <dbReference type="ChEBI" id="CHEBI:57856"/>
        <dbReference type="ChEBI" id="CHEBI:134278"/>
        <dbReference type="ChEBI" id="CHEBI:136877"/>
        <dbReference type="ChEBI" id="CHEBI:136879"/>
    </reaction>
</comment>
<dbReference type="NCBIfam" id="NF011650">
    <property type="entry name" value="PRK15068.1"/>
    <property type="match status" value="1"/>
</dbReference>
<feature type="binding site" evidence="3">
    <location>
        <position position="126"/>
    </location>
    <ligand>
        <name>carboxy-S-adenosyl-L-methionine</name>
        <dbReference type="ChEBI" id="CHEBI:134278"/>
    </ligand>
</feature>
<sequence length="319" mass="36167">MNLKPLQELIGGSALEALLPFANEEFLQQIRHGDFPRWRKLLSELPQIQPSSVEFGSKVKIGSASDSDPDTLAQLREQLLEFIPWRKGPFDLFGIDIKSEWQSNLKWDRLVKEISPLESRRVLDVGSGNGYYGFRMLEEGAEMVLGIDPHIAYLAQFWLLKHFAAEAPVFVLPLTLEQVPPSLNYFDTVFSMGVIYHRRSPIDHILELKSCLRPGGELVIESICVDGEAGYSLTPEKKYARMGNVWFVPSIRTLVQWLSRCGMEQISVIDESTTSVNEQRKTEWMPFDSLEDALDVNNPQLTIEGLPAPKRVVVKAIRP</sequence>
<keyword evidence="1 3" id="KW-0808">Transferase</keyword>
<dbReference type="InterPro" id="IPR029063">
    <property type="entry name" value="SAM-dependent_MTases_sf"/>
</dbReference>
<comment type="subunit">
    <text evidence="3">Homotetramer.</text>
</comment>
<evidence type="ECO:0000256" key="2">
    <source>
        <dbReference type="ARBA" id="ARBA00022694"/>
    </source>
</evidence>
<feature type="binding site" evidence="3">
    <location>
        <begin position="176"/>
        <end position="177"/>
    </location>
    <ligand>
        <name>carboxy-S-adenosyl-L-methionine</name>
        <dbReference type="ChEBI" id="CHEBI:134278"/>
    </ligand>
</feature>
<dbReference type="GO" id="GO:0016765">
    <property type="term" value="F:transferase activity, transferring alkyl or aryl (other than methyl) groups"/>
    <property type="evidence" value="ECO:0007669"/>
    <property type="project" value="UniProtKB-UniRule"/>
</dbReference>
<evidence type="ECO:0000256" key="1">
    <source>
        <dbReference type="ARBA" id="ARBA00022679"/>
    </source>
</evidence>
<feature type="binding site" evidence="3">
    <location>
        <position position="101"/>
    </location>
    <ligand>
        <name>carboxy-S-adenosyl-L-methionine</name>
        <dbReference type="ChEBI" id="CHEBI:134278"/>
    </ligand>
</feature>
<evidence type="ECO:0000256" key="3">
    <source>
        <dbReference type="HAMAP-Rule" id="MF_01590"/>
    </source>
</evidence>
<feature type="binding site" evidence="3">
    <location>
        <position position="106"/>
    </location>
    <ligand>
        <name>carboxy-S-adenosyl-L-methionine</name>
        <dbReference type="ChEBI" id="CHEBI:134278"/>
    </ligand>
</feature>
<keyword evidence="2 3" id="KW-0819">tRNA processing</keyword>
<evidence type="ECO:0000313" key="5">
    <source>
        <dbReference type="Proteomes" id="UP000218767"/>
    </source>
</evidence>
<dbReference type="AlphaFoldDB" id="A0A2A4X3D0"/>
<feature type="binding site" evidence="3">
    <location>
        <position position="87"/>
    </location>
    <ligand>
        <name>carboxy-S-adenosyl-L-methionine</name>
        <dbReference type="ChEBI" id="CHEBI:134278"/>
    </ligand>
</feature>
<comment type="function">
    <text evidence="3">Catalyzes carboxymethyl transfer from carboxy-S-adenosyl-L-methionine (Cx-SAM) to 5-hydroxyuridine (ho5U) to form 5-carboxymethoxyuridine (cmo5U) at position 34 in tRNAs.</text>
</comment>
<comment type="caution">
    <text evidence="4">The sequence shown here is derived from an EMBL/GenBank/DDBJ whole genome shotgun (WGS) entry which is preliminary data.</text>
</comment>
<accession>A0A2A4X3D0</accession>
<feature type="binding site" evidence="3">
    <location>
        <position position="192"/>
    </location>
    <ligand>
        <name>carboxy-S-adenosyl-L-methionine</name>
        <dbReference type="ChEBI" id="CHEBI:134278"/>
    </ligand>
</feature>
<dbReference type="InterPro" id="IPR027555">
    <property type="entry name" value="Mo5U34_MeTrfas-like"/>
</dbReference>
<dbReference type="NCBIfam" id="TIGR00452">
    <property type="entry name" value="tRNA 5-methoxyuridine(34)/uridine 5-oxyacetic acid(34) synthase CmoB"/>
    <property type="match status" value="1"/>
</dbReference>
<dbReference type="Proteomes" id="UP000218767">
    <property type="component" value="Unassembled WGS sequence"/>
</dbReference>
<dbReference type="GO" id="GO:0008168">
    <property type="term" value="F:methyltransferase activity"/>
    <property type="evidence" value="ECO:0007669"/>
    <property type="project" value="TreeGrafter"/>
</dbReference>
<evidence type="ECO:0000313" key="4">
    <source>
        <dbReference type="EMBL" id="PCI76567.1"/>
    </source>
</evidence>
<gene>
    <name evidence="3 4" type="primary">cmoB</name>
    <name evidence="4" type="ORF">COB20_10185</name>
</gene>
<organism evidence="4 5">
    <name type="scientific">SAR86 cluster bacterium</name>
    <dbReference type="NCBI Taxonomy" id="2030880"/>
    <lineage>
        <taxon>Bacteria</taxon>
        <taxon>Pseudomonadati</taxon>
        <taxon>Pseudomonadota</taxon>
        <taxon>Gammaproteobacteria</taxon>
        <taxon>SAR86 cluster</taxon>
    </lineage>
</organism>
<reference evidence="5" key="1">
    <citation type="submission" date="2017-08" db="EMBL/GenBank/DDBJ databases">
        <title>A dynamic microbial community with high functional redundancy inhabits the cold, oxic subseafloor aquifer.</title>
        <authorList>
            <person name="Tully B.J."/>
            <person name="Wheat C.G."/>
            <person name="Glazer B.T."/>
            <person name="Huber J.A."/>
        </authorList>
    </citation>
    <scope>NUCLEOTIDE SEQUENCE [LARGE SCALE GENOMIC DNA]</scope>
</reference>
<dbReference type="EC" id="2.5.1.-" evidence="3"/>
<dbReference type="EMBL" id="NVUL01000055">
    <property type="protein sequence ID" value="PCI76567.1"/>
    <property type="molecule type" value="Genomic_DNA"/>
</dbReference>
<comment type="similarity">
    <text evidence="3">Belongs to the class I-like SAM-binding methyltransferase superfamily. CmoB family.</text>
</comment>
<name>A0A2A4X3D0_9GAMM</name>
<comment type="caution">
    <text evidence="3">Lacks conserved residue(s) required for the propagation of feature annotation.</text>
</comment>
<feature type="binding site" evidence="3">
    <location>
        <position position="311"/>
    </location>
    <ligand>
        <name>carboxy-S-adenosyl-L-methionine</name>
        <dbReference type="ChEBI" id="CHEBI:134278"/>
    </ligand>
</feature>
<dbReference type="PANTHER" id="PTHR43464:SF95">
    <property type="entry name" value="TRNA U34 CARBOXYMETHYLTRANSFERASE"/>
    <property type="match status" value="1"/>
</dbReference>
<dbReference type="InterPro" id="IPR010017">
    <property type="entry name" value="CmoB"/>
</dbReference>
<dbReference type="Gene3D" id="3.40.50.150">
    <property type="entry name" value="Vaccinia Virus protein VP39"/>
    <property type="match status" value="1"/>
</dbReference>
<dbReference type="SUPFAM" id="SSF53335">
    <property type="entry name" value="S-adenosyl-L-methionine-dependent methyltransferases"/>
    <property type="match status" value="1"/>
</dbReference>
<feature type="binding site" evidence="3">
    <location>
        <position position="196"/>
    </location>
    <ligand>
        <name>carboxy-S-adenosyl-L-methionine</name>
        <dbReference type="ChEBI" id="CHEBI:134278"/>
    </ligand>
</feature>
<dbReference type="HAMAP" id="MF_01590">
    <property type="entry name" value="tRNA_carboxymethyltr_CmoB"/>
    <property type="match status" value="1"/>
</dbReference>
<dbReference type="Pfam" id="PF08003">
    <property type="entry name" value="Methyltransf_9"/>
    <property type="match status" value="1"/>
</dbReference>
<protein>
    <recommendedName>
        <fullName evidence="3">tRNA U34 carboxymethyltransferase</fullName>
        <ecNumber evidence="3">2.5.1.-</ecNumber>
    </recommendedName>
</protein>
<proteinExistence type="inferred from homology"/>